<feature type="transmembrane region" description="Helical" evidence="7">
    <location>
        <begin position="253"/>
        <end position="273"/>
    </location>
</feature>
<feature type="transmembrane region" description="Helical" evidence="7">
    <location>
        <begin position="48"/>
        <end position="68"/>
    </location>
</feature>
<sequence length="399" mass="40474">MSDRQYVRPARSTAYLGAAGAFAVCMAGTTLPTPLYGLYQEQLGFSELIVTVVFAVYAFGVIGALLIAGNVSDTVGRRPVLLTGLGLAALSAACFLLEGGLPLLYLGRFLSGLSAGLFTGTATAYVMELAPRGKESRAAFAATAANMGGLGLGPLLSGLLAQYAPRPLVLPFVVHLVLVATAAAVVFRLPESVTGRRPVRSFRPQRPSLPPPVRKVFVPASLAAFTGFSLLGVFTSVSPAFLAQTLDVHNRAIVGLIVCAAFLASTAGQLVAGRIGVRRALPLGCATLIAGLALLGGALLGETLLLLVLSALVGGTGQGMSLRGSVGAVAAAAPAEDRAGSLSSLFVVAYLGISIPVIGIGVLTGPLGLEDAGVAFICCMTLLAALACLHLVRRPAPAA</sequence>
<accession>A0ABW2G7N3</accession>
<dbReference type="RefSeq" id="WP_345705493.1">
    <property type="nucleotide sequence ID" value="NZ_BAABKV010000001.1"/>
</dbReference>
<evidence type="ECO:0000256" key="5">
    <source>
        <dbReference type="ARBA" id="ARBA00022989"/>
    </source>
</evidence>
<comment type="subcellular location">
    <subcellularLocation>
        <location evidence="1">Cell membrane</location>
        <topology evidence="1">Multi-pass membrane protein</topology>
    </subcellularLocation>
</comment>
<keyword evidence="3" id="KW-1003">Cell membrane</keyword>
<evidence type="ECO:0000256" key="4">
    <source>
        <dbReference type="ARBA" id="ARBA00022692"/>
    </source>
</evidence>
<evidence type="ECO:0000256" key="1">
    <source>
        <dbReference type="ARBA" id="ARBA00004651"/>
    </source>
</evidence>
<feature type="transmembrane region" description="Helical" evidence="7">
    <location>
        <begin position="80"/>
        <end position="99"/>
    </location>
</feature>
<keyword evidence="6 7" id="KW-0472">Membrane</keyword>
<dbReference type="PANTHER" id="PTHR23517">
    <property type="entry name" value="RESISTANCE PROTEIN MDTM, PUTATIVE-RELATED-RELATED"/>
    <property type="match status" value="1"/>
</dbReference>
<evidence type="ECO:0000256" key="2">
    <source>
        <dbReference type="ARBA" id="ARBA00022448"/>
    </source>
</evidence>
<dbReference type="Gene3D" id="1.20.1250.20">
    <property type="entry name" value="MFS general substrate transporter like domains"/>
    <property type="match status" value="1"/>
</dbReference>
<evidence type="ECO:0000256" key="3">
    <source>
        <dbReference type="ARBA" id="ARBA00022475"/>
    </source>
</evidence>
<keyword evidence="2" id="KW-0813">Transport</keyword>
<keyword evidence="10" id="KW-1185">Reference proteome</keyword>
<dbReference type="Pfam" id="PF07690">
    <property type="entry name" value="MFS_1"/>
    <property type="match status" value="1"/>
</dbReference>
<organism evidence="9 10">
    <name type="scientific">Kitasatospora paranensis</name>
    <dbReference type="NCBI Taxonomy" id="258053"/>
    <lineage>
        <taxon>Bacteria</taxon>
        <taxon>Bacillati</taxon>
        <taxon>Actinomycetota</taxon>
        <taxon>Actinomycetes</taxon>
        <taxon>Kitasatosporales</taxon>
        <taxon>Streptomycetaceae</taxon>
        <taxon>Kitasatospora</taxon>
    </lineage>
</organism>
<proteinExistence type="predicted"/>
<dbReference type="EMBL" id="JBHTAJ010000105">
    <property type="protein sequence ID" value="MFC7184513.1"/>
    <property type="molecule type" value="Genomic_DNA"/>
</dbReference>
<evidence type="ECO:0000256" key="7">
    <source>
        <dbReference type="SAM" id="Phobius"/>
    </source>
</evidence>
<name>A0ABW2G7N3_9ACTN</name>
<feature type="domain" description="Major facilitator superfamily (MFS) profile" evidence="8">
    <location>
        <begin position="13"/>
        <end position="396"/>
    </location>
</feature>
<dbReference type="InterPro" id="IPR036259">
    <property type="entry name" value="MFS_trans_sf"/>
</dbReference>
<dbReference type="PROSITE" id="PS50850">
    <property type="entry name" value="MFS"/>
    <property type="match status" value="1"/>
</dbReference>
<feature type="transmembrane region" description="Helical" evidence="7">
    <location>
        <begin position="168"/>
        <end position="187"/>
    </location>
</feature>
<feature type="transmembrane region" description="Helical" evidence="7">
    <location>
        <begin position="280"/>
        <end position="300"/>
    </location>
</feature>
<evidence type="ECO:0000259" key="8">
    <source>
        <dbReference type="PROSITE" id="PS50850"/>
    </source>
</evidence>
<dbReference type="Proteomes" id="UP001596435">
    <property type="component" value="Unassembled WGS sequence"/>
</dbReference>
<keyword evidence="4 7" id="KW-0812">Transmembrane</keyword>
<evidence type="ECO:0000313" key="10">
    <source>
        <dbReference type="Proteomes" id="UP001596435"/>
    </source>
</evidence>
<dbReference type="PANTHER" id="PTHR23517:SF13">
    <property type="entry name" value="MAJOR FACILITATOR SUPERFAMILY MFS_1"/>
    <property type="match status" value="1"/>
</dbReference>
<dbReference type="InterPro" id="IPR011701">
    <property type="entry name" value="MFS"/>
</dbReference>
<feature type="transmembrane region" description="Helical" evidence="7">
    <location>
        <begin position="345"/>
        <end position="367"/>
    </location>
</feature>
<feature type="transmembrane region" description="Helical" evidence="7">
    <location>
        <begin position="138"/>
        <end position="156"/>
    </location>
</feature>
<evidence type="ECO:0000313" key="9">
    <source>
        <dbReference type="EMBL" id="MFC7184513.1"/>
    </source>
</evidence>
<protein>
    <submittedName>
        <fullName evidence="9">MFS transporter</fullName>
    </submittedName>
</protein>
<evidence type="ECO:0000256" key="6">
    <source>
        <dbReference type="ARBA" id="ARBA00023136"/>
    </source>
</evidence>
<feature type="transmembrane region" description="Helical" evidence="7">
    <location>
        <begin position="12"/>
        <end position="36"/>
    </location>
</feature>
<gene>
    <name evidence="9" type="ORF">ACFQMG_33680</name>
</gene>
<comment type="caution">
    <text evidence="9">The sequence shown here is derived from an EMBL/GenBank/DDBJ whole genome shotgun (WGS) entry which is preliminary data.</text>
</comment>
<keyword evidence="5 7" id="KW-1133">Transmembrane helix</keyword>
<feature type="transmembrane region" description="Helical" evidence="7">
    <location>
        <begin position="373"/>
        <end position="392"/>
    </location>
</feature>
<dbReference type="InterPro" id="IPR020846">
    <property type="entry name" value="MFS_dom"/>
</dbReference>
<feature type="transmembrane region" description="Helical" evidence="7">
    <location>
        <begin position="216"/>
        <end position="241"/>
    </location>
</feature>
<dbReference type="InterPro" id="IPR050171">
    <property type="entry name" value="MFS_Transporters"/>
</dbReference>
<dbReference type="SUPFAM" id="SSF103473">
    <property type="entry name" value="MFS general substrate transporter"/>
    <property type="match status" value="1"/>
</dbReference>
<reference evidence="10" key="1">
    <citation type="journal article" date="2019" name="Int. J. Syst. Evol. Microbiol.">
        <title>The Global Catalogue of Microorganisms (GCM) 10K type strain sequencing project: providing services to taxonomists for standard genome sequencing and annotation.</title>
        <authorList>
            <consortium name="The Broad Institute Genomics Platform"/>
            <consortium name="The Broad Institute Genome Sequencing Center for Infectious Disease"/>
            <person name="Wu L."/>
            <person name="Ma J."/>
        </authorList>
    </citation>
    <scope>NUCLEOTIDE SEQUENCE [LARGE SCALE GENOMIC DNA]</scope>
    <source>
        <strain evidence="10">CGMCC 1.12859</strain>
    </source>
</reference>